<dbReference type="RefSeq" id="WP_147056877.1">
    <property type="nucleotide sequence ID" value="NZ_BJYL01000018.1"/>
</dbReference>
<dbReference type="EMBL" id="BJYL01000018">
    <property type="protein sequence ID" value="GEN83181.1"/>
    <property type="molecule type" value="Genomic_DNA"/>
</dbReference>
<accession>A0A511Z6W3</accession>
<dbReference type="InterPro" id="IPR036465">
    <property type="entry name" value="vWFA_dom_sf"/>
</dbReference>
<dbReference type="SMART" id="SM00327">
    <property type="entry name" value="VWA"/>
    <property type="match status" value="1"/>
</dbReference>
<feature type="region of interest" description="Disordered" evidence="1">
    <location>
        <begin position="31"/>
        <end position="63"/>
    </location>
</feature>
<name>A0A511Z6W3_9BACL</name>
<dbReference type="PROSITE" id="PS50234">
    <property type="entry name" value="VWFA"/>
    <property type="match status" value="1"/>
</dbReference>
<keyword evidence="4" id="KW-1185">Reference proteome</keyword>
<comment type="caution">
    <text evidence="3">The sequence shown here is derived from an EMBL/GenBank/DDBJ whole genome shotgun (WGS) entry which is preliminary data.</text>
</comment>
<evidence type="ECO:0000259" key="2">
    <source>
        <dbReference type="PROSITE" id="PS50234"/>
    </source>
</evidence>
<dbReference type="SUPFAM" id="SSF53300">
    <property type="entry name" value="vWA-like"/>
    <property type="match status" value="1"/>
</dbReference>
<dbReference type="PROSITE" id="PS51257">
    <property type="entry name" value="PROKAR_LIPOPROTEIN"/>
    <property type="match status" value="1"/>
</dbReference>
<dbReference type="Gene3D" id="3.40.50.410">
    <property type="entry name" value="von Willebrand factor, type A domain"/>
    <property type="match status" value="2"/>
</dbReference>
<evidence type="ECO:0000313" key="4">
    <source>
        <dbReference type="Proteomes" id="UP000321901"/>
    </source>
</evidence>
<feature type="domain" description="VWFA" evidence="2">
    <location>
        <begin position="146"/>
        <end position="345"/>
    </location>
</feature>
<dbReference type="AlphaFoldDB" id="A0A511Z6W3"/>
<protein>
    <recommendedName>
        <fullName evidence="2">VWFA domain-containing protein</fullName>
    </recommendedName>
</protein>
<reference evidence="3 4" key="1">
    <citation type="submission" date="2019-07" db="EMBL/GenBank/DDBJ databases">
        <title>Whole genome shotgun sequence of Sporosarcina luteola NBRC 105378.</title>
        <authorList>
            <person name="Hosoyama A."/>
            <person name="Uohara A."/>
            <person name="Ohji S."/>
            <person name="Ichikawa N."/>
        </authorList>
    </citation>
    <scope>NUCLEOTIDE SEQUENCE [LARGE SCALE GENOMIC DNA]</scope>
    <source>
        <strain evidence="3 4">NBRC 105378</strain>
    </source>
</reference>
<feature type="compositionally biased region" description="Acidic residues" evidence="1">
    <location>
        <begin position="31"/>
        <end position="51"/>
    </location>
</feature>
<dbReference type="InterPro" id="IPR002035">
    <property type="entry name" value="VWF_A"/>
</dbReference>
<evidence type="ECO:0000313" key="3">
    <source>
        <dbReference type="EMBL" id="GEN83181.1"/>
    </source>
</evidence>
<organism evidence="3 4">
    <name type="scientific">Sporosarcina luteola</name>
    <dbReference type="NCBI Taxonomy" id="582850"/>
    <lineage>
        <taxon>Bacteria</taxon>
        <taxon>Bacillati</taxon>
        <taxon>Bacillota</taxon>
        <taxon>Bacilli</taxon>
        <taxon>Bacillales</taxon>
        <taxon>Caryophanaceae</taxon>
        <taxon>Sporosarcina</taxon>
    </lineage>
</organism>
<sequence length="445" mass="48836">MKKLVLTTMAALFLVVAGCSNGEKALKDIEGSAEELDPQENEEIATEETDDVPTFSPAPSEADDILSLGAGEKMKEIQTEANGKLTDDDFAAMDDLPVDKLTTEELFNGIVEWYAMDYSSVHDPFINFEPDYGEYGIDKKEMKQLNISVLIDASGSMKAYVGGEQMMALAKDAVKRFGAGLPEDAVVSIRVYGHEGTGSSADKAMSCASNELFYSPDLYEEDSFNNALSQFDAAGWTPLAAAIKAGGEDLKMKASDTTQNMIFVVSDGVETCGGDPVEEAKILATSDLEVEVNVLGFNVDSDGQKQLKKVAEEGNGKYANVKSKVDFQKTFQSMLAEANAVVRELSQKVVHGNDINNRTIQLNDQVNKLSSTFSDFAATENSNLRMAVNRLRNTNKIDNETQFAVSDLIDERRETMKKYGETIRKEKLELINNTRLELFEALNEE</sequence>
<dbReference type="Proteomes" id="UP000321901">
    <property type="component" value="Unassembled WGS sequence"/>
</dbReference>
<gene>
    <name evidence="3" type="ORF">SLU01_14930</name>
</gene>
<dbReference type="OrthoDB" id="9783818at2"/>
<proteinExistence type="predicted"/>
<evidence type="ECO:0000256" key="1">
    <source>
        <dbReference type="SAM" id="MobiDB-lite"/>
    </source>
</evidence>